<dbReference type="Proteomes" id="UP001217089">
    <property type="component" value="Unassembled WGS sequence"/>
</dbReference>
<comment type="caution">
    <text evidence="1">The sequence shown here is derived from an EMBL/GenBank/DDBJ whole genome shotgun (WGS) entry which is preliminary data.</text>
</comment>
<dbReference type="EMBL" id="JARBDR010000214">
    <property type="protein sequence ID" value="KAJ8318300.1"/>
    <property type="molecule type" value="Genomic_DNA"/>
</dbReference>
<reference evidence="1 2" key="1">
    <citation type="submission" date="2022-12" db="EMBL/GenBank/DDBJ databases">
        <title>Chromosome-level genome of Tegillarca granosa.</title>
        <authorList>
            <person name="Kim J."/>
        </authorList>
    </citation>
    <scope>NUCLEOTIDE SEQUENCE [LARGE SCALE GENOMIC DNA]</scope>
    <source>
        <strain evidence="1">Teg-2019</strain>
        <tissue evidence="1">Adductor muscle</tissue>
    </source>
</reference>
<keyword evidence="2" id="KW-1185">Reference proteome</keyword>
<sequence length="73" mass="8908">MILNNLRLTQLERNKEIMTMKRQLLLQEANNLLLQADITRRETELYYYRQYARRNAAIKRWNTYGGMESRVKT</sequence>
<gene>
    <name evidence="1" type="ORF">KUTeg_003391</name>
</gene>
<organism evidence="1 2">
    <name type="scientific">Tegillarca granosa</name>
    <name type="common">Malaysian cockle</name>
    <name type="synonym">Anadara granosa</name>
    <dbReference type="NCBI Taxonomy" id="220873"/>
    <lineage>
        <taxon>Eukaryota</taxon>
        <taxon>Metazoa</taxon>
        <taxon>Spiralia</taxon>
        <taxon>Lophotrochozoa</taxon>
        <taxon>Mollusca</taxon>
        <taxon>Bivalvia</taxon>
        <taxon>Autobranchia</taxon>
        <taxon>Pteriomorphia</taxon>
        <taxon>Arcoida</taxon>
        <taxon>Arcoidea</taxon>
        <taxon>Arcidae</taxon>
        <taxon>Tegillarca</taxon>
    </lineage>
</organism>
<protein>
    <submittedName>
        <fullName evidence="1">Uncharacterized protein</fullName>
    </submittedName>
</protein>
<evidence type="ECO:0000313" key="2">
    <source>
        <dbReference type="Proteomes" id="UP001217089"/>
    </source>
</evidence>
<name>A0ABQ9FRG3_TEGGR</name>
<accession>A0ABQ9FRG3</accession>
<evidence type="ECO:0000313" key="1">
    <source>
        <dbReference type="EMBL" id="KAJ8318300.1"/>
    </source>
</evidence>
<proteinExistence type="predicted"/>